<dbReference type="AlphaFoldDB" id="A0A344LIM8"/>
<dbReference type="InterPro" id="IPR023606">
    <property type="entry name" value="CoA-Trfase_III_dom_1_sf"/>
</dbReference>
<accession>A0A344LIM8</accession>
<dbReference type="InterPro" id="IPR050509">
    <property type="entry name" value="CoA-transferase_III"/>
</dbReference>
<dbReference type="PANTHER" id="PTHR48228:SF6">
    <property type="entry name" value="L-CARNITINE COA-TRANSFERASE"/>
    <property type="match status" value="1"/>
</dbReference>
<gene>
    <name evidence="3" type="ORF">A4R43_40150</name>
</gene>
<dbReference type="Gene3D" id="3.30.1540.10">
    <property type="entry name" value="formyl-coa transferase, domain 3"/>
    <property type="match status" value="1"/>
</dbReference>
<evidence type="ECO:0000313" key="3">
    <source>
        <dbReference type="EMBL" id="AXB47902.1"/>
    </source>
</evidence>
<dbReference type="GO" id="GO:0016740">
    <property type="term" value="F:transferase activity"/>
    <property type="evidence" value="ECO:0007669"/>
    <property type="project" value="UniProtKB-KW"/>
</dbReference>
<name>A0A344LIM8_9PSEU</name>
<evidence type="ECO:0000256" key="1">
    <source>
        <dbReference type="ARBA" id="ARBA00008383"/>
    </source>
</evidence>
<dbReference type="KEGG" id="aab:A4R43_40150"/>
<keyword evidence="4" id="KW-1185">Reference proteome</keyword>
<organism evidence="3 4">
    <name type="scientific">Amycolatopsis albispora</name>
    <dbReference type="NCBI Taxonomy" id="1804986"/>
    <lineage>
        <taxon>Bacteria</taxon>
        <taxon>Bacillati</taxon>
        <taxon>Actinomycetota</taxon>
        <taxon>Actinomycetes</taxon>
        <taxon>Pseudonocardiales</taxon>
        <taxon>Pseudonocardiaceae</taxon>
        <taxon>Amycolatopsis</taxon>
    </lineage>
</organism>
<dbReference type="OrthoDB" id="9797653at2"/>
<protein>
    <submittedName>
        <fullName evidence="3">Acyl-CoA transferase</fullName>
    </submittedName>
</protein>
<comment type="similarity">
    <text evidence="1">Belongs to the CoA-transferase III family.</text>
</comment>
<keyword evidence="2 3" id="KW-0808">Transferase</keyword>
<sequence length="395" mass="42087">MSPLSSLRVLDVATLFAGPSAAAMLGDFGADVIKIEHPRKGDPARGHGPAAHGAGLWWKSLARNKRAAAVDLSSADGQAILRELAARSDVLIENFRPGTLERWGIGPDELHRINPRLVIARMTGFGQTGPMAKRPGFGTLAEAMSGFASSTGEPDGPPVLPPLALADGIAGLAMAYAIMVALDARGQTGRGQVIDMAIIEPILGLLGPQVTAYKALGVLPQRTGNRSNSNAPRNTYRTRDGRWVAISTSAQSIAERVMRLVGRPELIDEPWFATGQGRVAHVEELDAAVADWIAARDSDEVIAAFEEAQAAIALVYDASDIVRDPQYQALGTFLTMPDEDLGEVTLQNVQFRLSETPGEIRWPGPAKGRHTDEVLGELGYGADRIADLRDRGVVA</sequence>
<dbReference type="InterPro" id="IPR044855">
    <property type="entry name" value="CoA-Trfase_III_dom3_sf"/>
</dbReference>
<evidence type="ECO:0000313" key="4">
    <source>
        <dbReference type="Proteomes" id="UP000250434"/>
    </source>
</evidence>
<dbReference type="InterPro" id="IPR003673">
    <property type="entry name" value="CoA-Trfase_fam_III"/>
</dbReference>
<dbReference type="RefSeq" id="WP_113696966.1">
    <property type="nucleotide sequence ID" value="NZ_CP015163.1"/>
</dbReference>
<dbReference type="Pfam" id="PF02515">
    <property type="entry name" value="CoA_transf_3"/>
    <property type="match status" value="1"/>
</dbReference>
<dbReference type="SUPFAM" id="SSF89796">
    <property type="entry name" value="CoA-transferase family III (CaiB/BaiF)"/>
    <property type="match status" value="1"/>
</dbReference>
<reference evidence="3 4" key="1">
    <citation type="submission" date="2016-04" db="EMBL/GenBank/DDBJ databases">
        <title>Complete genome sequence and analysis of deep-sea sediment isolate, Amycolatopsis sp. WP1.</title>
        <authorList>
            <person name="Wang H."/>
            <person name="Chen S."/>
            <person name="Wu Q."/>
        </authorList>
    </citation>
    <scope>NUCLEOTIDE SEQUENCE [LARGE SCALE GENOMIC DNA]</scope>
    <source>
        <strain evidence="3 4">WP1</strain>
    </source>
</reference>
<dbReference type="Gene3D" id="3.40.50.10540">
    <property type="entry name" value="Crotonobetainyl-coa:carnitine coa-transferase, domain 1"/>
    <property type="match status" value="1"/>
</dbReference>
<evidence type="ECO:0000256" key="2">
    <source>
        <dbReference type="ARBA" id="ARBA00022679"/>
    </source>
</evidence>
<proteinExistence type="inferred from homology"/>
<dbReference type="PANTHER" id="PTHR48228">
    <property type="entry name" value="SUCCINYL-COA--D-CITRAMALATE COA-TRANSFERASE"/>
    <property type="match status" value="1"/>
</dbReference>
<dbReference type="EMBL" id="CP015163">
    <property type="protein sequence ID" value="AXB47902.1"/>
    <property type="molecule type" value="Genomic_DNA"/>
</dbReference>
<dbReference type="Proteomes" id="UP000250434">
    <property type="component" value="Chromosome"/>
</dbReference>